<dbReference type="InterPro" id="IPR011724">
    <property type="entry name" value="Cyd_oper_YbgT"/>
</dbReference>
<dbReference type="OrthoDB" id="9806372at2"/>
<dbReference type="Proteomes" id="UP000261875">
    <property type="component" value="Chromosome"/>
</dbReference>
<organism evidence="1 2">
    <name type="scientific">Candidatus Fukatsuia symbiotica</name>
    <dbReference type="NCBI Taxonomy" id="1878942"/>
    <lineage>
        <taxon>Bacteria</taxon>
        <taxon>Pseudomonadati</taxon>
        <taxon>Pseudomonadota</taxon>
        <taxon>Gammaproteobacteria</taxon>
        <taxon>Enterobacterales</taxon>
        <taxon>Yersiniaceae</taxon>
        <taxon>Candidatus Fukatsuia</taxon>
    </lineage>
</organism>
<reference evidence="1 2" key="1">
    <citation type="submission" date="2017-05" db="EMBL/GenBank/DDBJ databases">
        <title>Genome sequence of Candidatus Fukatsuia symbiotica and Candidatus Hamiltonella defensa from Acyrthosiphon pisum strain 5D.</title>
        <authorList>
            <person name="Patel V.A."/>
            <person name="Chevignon G."/>
            <person name="Russell J.A."/>
            <person name="Oliver K.M."/>
        </authorList>
    </citation>
    <scope>NUCLEOTIDE SEQUENCE [LARGE SCALE GENOMIC DNA]</scope>
    <source>
        <strain evidence="1 2">5D</strain>
    </source>
</reference>
<dbReference type="AlphaFoldDB" id="A0A2U8I6B5"/>
<evidence type="ECO:0000313" key="2">
    <source>
        <dbReference type="Proteomes" id="UP000261875"/>
    </source>
</evidence>
<dbReference type="KEGG" id="fsm:CCS41_09770"/>
<dbReference type="NCBIfam" id="TIGR02106">
    <property type="entry name" value="cyd_oper_ybgT"/>
    <property type="match status" value="1"/>
</dbReference>
<dbReference type="InterPro" id="IPR012994">
    <property type="entry name" value="YbgT_YccB"/>
</dbReference>
<proteinExistence type="predicted"/>
<dbReference type="STRING" id="1878942.GCA_900128755_00656"/>
<name>A0A2U8I6B5_9GAMM</name>
<gene>
    <name evidence="1" type="ORF">CCS41_09770</name>
</gene>
<accession>A0A2U8I6B5</accession>
<dbReference type="EMBL" id="CP021659">
    <property type="protein sequence ID" value="AWK14700.1"/>
    <property type="molecule type" value="Genomic_DNA"/>
</dbReference>
<sequence length="46" mass="5135">MWYLAWIFGTLLACCFGIISALALEQSEISKTRKNAAKNDNDEANL</sequence>
<protein>
    <submittedName>
        <fullName evidence="1">Cytochrome bd-I oxidase subunit CydX</fullName>
    </submittedName>
</protein>
<keyword evidence="2" id="KW-1185">Reference proteome</keyword>
<dbReference type="Pfam" id="PF08173">
    <property type="entry name" value="YbgT_YccB"/>
    <property type="match status" value="1"/>
</dbReference>
<dbReference type="RefSeq" id="WP_072550265.1">
    <property type="nucleotide sequence ID" value="NZ_CP021659.1"/>
</dbReference>
<evidence type="ECO:0000313" key="1">
    <source>
        <dbReference type="EMBL" id="AWK14700.1"/>
    </source>
</evidence>